<dbReference type="GO" id="GO:0016616">
    <property type="term" value="F:oxidoreductase activity, acting on the CH-OH group of donors, NAD or NADP as acceptor"/>
    <property type="evidence" value="ECO:0007669"/>
    <property type="project" value="TreeGrafter"/>
</dbReference>
<feature type="domain" description="Ketoreductase" evidence="3">
    <location>
        <begin position="12"/>
        <end position="191"/>
    </location>
</feature>
<accession>A0A9Y2MU82</accession>
<dbReference type="Gene3D" id="3.40.50.720">
    <property type="entry name" value="NAD(P)-binding Rossmann-like Domain"/>
    <property type="match status" value="1"/>
</dbReference>
<dbReference type="Pfam" id="PF13561">
    <property type="entry name" value="adh_short_C2"/>
    <property type="match status" value="1"/>
</dbReference>
<organism evidence="4 5">
    <name type="scientific">Amycolatopsis carbonis</name>
    <dbReference type="NCBI Taxonomy" id="715471"/>
    <lineage>
        <taxon>Bacteria</taxon>
        <taxon>Bacillati</taxon>
        <taxon>Actinomycetota</taxon>
        <taxon>Actinomycetes</taxon>
        <taxon>Pseudonocardiales</taxon>
        <taxon>Pseudonocardiaceae</taxon>
        <taxon>Amycolatopsis</taxon>
    </lineage>
</organism>
<dbReference type="PROSITE" id="PS00061">
    <property type="entry name" value="ADH_SHORT"/>
    <property type="match status" value="1"/>
</dbReference>
<evidence type="ECO:0000256" key="1">
    <source>
        <dbReference type="ARBA" id="ARBA00006484"/>
    </source>
</evidence>
<dbReference type="InterPro" id="IPR057326">
    <property type="entry name" value="KR_dom"/>
</dbReference>
<dbReference type="Proteomes" id="UP001236014">
    <property type="component" value="Chromosome"/>
</dbReference>
<comment type="similarity">
    <text evidence="1">Belongs to the short-chain dehydrogenases/reductases (SDR) family.</text>
</comment>
<dbReference type="RefSeq" id="WP_285966419.1">
    <property type="nucleotide sequence ID" value="NZ_CP127294.1"/>
</dbReference>
<evidence type="ECO:0000259" key="3">
    <source>
        <dbReference type="SMART" id="SM00822"/>
    </source>
</evidence>
<dbReference type="InterPro" id="IPR020904">
    <property type="entry name" value="Sc_DH/Rdtase_CS"/>
</dbReference>
<dbReference type="PRINTS" id="PR00081">
    <property type="entry name" value="GDHRDH"/>
</dbReference>
<proteinExistence type="inferred from homology"/>
<evidence type="ECO:0000313" key="5">
    <source>
        <dbReference type="Proteomes" id="UP001236014"/>
    </source>
</evidence>
<protein>
    <submittedName>
        <fullName evidence="4">SDR family oxidoreductase</fullName>
    </submittedName>
</protein>
<evidence type="ECO:0000313" key="4">
    <source>
        <dbReference type="EMBL" id="WIX75654.1"/>
    </source>
</evidence>
<dbReference type="AlphaFoldDB" id="A0A9Y2MU82"/>
<sequence length="253" mass="26451">MHVLDSFRLDGRVVVVTGATSGLGVGFARAIAEAGGAVVLAGRRADRLDKVATELAEQGALVTAKPTDVANEWQCADLVTFAMEQFGRVDGLVNNAGVGEAVPASKTTPEHFRSVIDINLNGVFWMAQACAKVMRPGSSIVNVSSVLGLIAPRFPQAAYAASKAGVIGMTRDLASQWSARKGIRVNALCPGYFLTEMTETGADQLETNVVANSMLARFGDQDELDPAVIYLLSPASSYTTGTTLVVDGGMAAL</sequence>
<dbReference type="SMART" id="SM00822">
    <property type="entry name" value="PKS_KR"/>
    <property type="match status" value="1"/>
</dbReference>
<reference evidence="4 5" key="1">
    <citation type="submission" date="2023-06" db="EMBL/GenBank/DDBJ databases">
        <authorList>
            <person name="Oyuntsetseg B."/>
            <person name="Kim S.B."/>
        </authorList>
    </citation>
    <scope>NUCLEOTIDE SEQUENCE [LARGE SCALE GENOMIC DNA]</scope>
    <source>
        <strain evidence="4 5">2-15</strain>
    </source>
</reference>
<evidence type="ECO:0000256" key="2">
    <source>
        <dbReference type="ARBA" id="ARBA00023002"/>
    </source>
</evidence>
<dbReference type="KEGG" id="acab:QRX50_29650"/>
<dbReference type="FunFam" id="3.40.50.720:FF:000084">
    <property type="entry name" value="Short-chain dehydrogenase reductase"/>
    <property type="match status" value="1"/>
</dbReference>
<keyword evidence="5" id="KW-1185">Reference proteome</keyword>
<name>A0A9Y2MU82_9PSEU</name>
<dbReference type="EMBL" id="CP127294">
    <property type="protein sequence ID" value="WIX75654.1"/>
    <property type="molecule type" value="Genomic_DNA"/>
</dbReference>
<gene>
    <name evidence="4" type="ORF">QRX50_29650</name>
</gene>
<dbReference type="PRINTS" id="PR00080">
    <property type="entry name" value="SDRFAMILY"/>
</dbReference>
<dbReference type="InterPro" id="IPR036291">
    <property type="entry name" value="NAD(P)-bd_dom_sf"/>
</dbReference>
<keyword evidence="2" id="KW-0560">Oxidoreductase</keyword>
<dbReference type="SUPFAM" id="SSF51735">
    <property type="entry name" value="NAD(P)-binding Rossmann-fold domains"/>
    <property type="match status" value="1"/>
</dbReference>
<dbReference type="InterPro" id="IPR002347">
    <property type="entry name" value="SDR_fam"/>
</dbReference>
<dbReference type="PANTHER" id="PTHR42760">
    <property type="entry name" value="SHORT-CHAIN DEHYDROGENASES/REDUCTASES FAMILY MEMBER"/>
    <property type="match status" value="1"/>
</dbReference>